<gene>
    <name evidence="6" type="ORF">OJF2_74310</name>
</gene>
<evidence type="ECO:0000256" key="3">
    <source>
        <dbReference type="ARBA" id="ARBA00023004"/>
    </source>
</evidence>
<dbReference type="Gene3D" id="1.10.760.10">
    <property type="entry name" value="Cytochrome c-like domain"/>
    <property type="match status" value="1"/>
</dbReference>
<name>A0A5B9WFQ9_9BACT</name>
<dbReference type="InterPro" id="IPR055557">
    <property type="entry name" value="DUF7133"/>
</dbReference>
<dbReference type="InterPro" id="IPR011042">
    <property type="entry name" value="6-blade_b-propeller_TolB-like"/>
</dbReference>
<reference evidence="6 7" key="1">
    <citation type="submission" date="2019-08" db="EMBL/GenBank/DDBJ databases">
        <title>Deep-cultivation of Planctomycetes and their phenomic and genomic characterization uncovers novel biology.</title>
        <authorList>
            <person name="Wiegand S."/>
            <person name="Jogler M."/>
            <person name="Boedeker C."/>
            <person name="Pinto D."/>
            <person name="Vollmers J."/>
            <person name="Rivas-Marin E."/>
            <person name="Kohn T."/>
            <person name="Peeters S.H."/>
            <person name="Heuer A."/>
            <person name="Rast P."/>
            <person name="Oberbeckmann S."/>
            <person name="Bunk B."/>
            <person name="Jeske O."/>
            <person name="Meyerdierks A."/>
            <person name="Storesund J.E."/>
            <person name="Kallscheuer N."/>
            <person name="Luecker S."/>
            <person name="Lage O.M."/>
            <person name="Pohl T."/>
            <person name="Merkel B.J."/>
            <person name="Hornburger P."/>
            <person name="Mueller R.-W."/>
            <person name="Bruemmer F."/>
            <person name="Labrenz M."/>
            <person name="Spormann A.M."/>
            <person name="Op den Camp H."/>
            <person name="Overmann J."/>
            <person name="Amann R."/>
            <person name="Jetten M.S.M."/>
            <person name="Mascher T."/>
            <person name="Medema M.H."/>
            <person name="Devos D.P."/>
            <person name="Kaster A.-K."/>
            <person name="Ovreas L."/>
            <person name="Rohde M."/>
            <person name="Galperin M.Y."/>
            <person name="Jogler C."/>
        </authorList>
    </citation>
    <scope>NUCLEOTIDE SEQUENCE [LARGE SCALE GENOMIC DNA]</scope>
    <source>
        <strain evidence="6 7">OJF2</strain>
    </source>
</reference>
<protein>
    <submittedName>
        <fullName evidence="6">Cytochrome c</fullName>
    </submittedName>
</protein>
<dbReference type="InterPro" id="IPR013428">
    <property type="entry name" value="Membrane-bound_put_N"/>
</dbReference>
<dbReference type="NCBIfam" id="TIGR02604">
    <property type="entry name" value="Piru_Ver_Nterm"/>
    <property type="match status" value="1"/>
</dbReference>
<dbReference type="SUPFAM" id="SSF50952">
    <property type="entry name" value="Soluble quinoprotein glucose dehydrogenase"/>
    <property type="match status" value="1"/>
</dbReference>
<evidence type="ECO:0000313" key="6">
    <source>
        <dbReference type="EMBL" id="QEH38821.1"/>
    </source>
</evidence>
<dbReference type="PANTHER" id="PTHR33546">
    <property type="entry name" value="LARGE, MULTIFUNCTIONAL SECRETED PROTEIN-RELATED"/>
    <property type="match status" value="1"/>
</dbReference>
<keyword evidence="2 4" id="KW-0479">Metal-binding</keyword>
<dbReference type="PROSITE" id="PS51007">
    <property type="entry name" value="CYTC"/>
    <property type="match status" value="1"/>
</dbReference>
<sequence length="999" mass="110319">MLARRLAPLFLPFALVASPIGSRTFAAEEHARAPVSPAEAPSRMKVPPGFKVTLFAAEPDVVQPIAFTIDPKGRLWVVENTSYPIWLGGPKGKDRILIFEDGDGDGRFDRRTVFYDRGTNFTGVELGFGGVWVCATPNLLFFPDKDGDDRPDSEPAVVLDGWDVKAEHNMFNALKWGPDGWLWGCNGIMSNSNVGKPGTPDDRRTKMNCGVWRYHPTRQAFEVVAHGTTNPWGLDFDARGEAFITNCVIPHLFHVAPGAHFQRMYGQDMNPNSYGLMQTCADHLHWAGGNWTESREGKGHERHDAAGGGHAHVGAMIYQGDNWPDAYRGALLTFNLHGHRANHDRLERSGSGYVARHEKDFLLVDDSWFRGLELKYGPDGAVYFTDWTDRGECHDTDADNAHRENGRIYKLSYGDIKPAKVDLAAMDDERLAWMVLHKNEWYVRTSRRLLQERAAAGADMTKARHVLAAVLTAQPEMSQRLRALWALYAIGGIDDRGLEAHFNFPADDLRGWAVRLRVDREPPSGEGLAKLVAMIRAERSPSVLLSLASAMQRIPVAERWAMAEAFAAAKIDPADPMLPLMIWYGLEPLAAEDPGRALAIAARCGLPLHRNYLARRAVSADPEKALPRLLDAASDASDEARRDLLAGAIEALRGRKHVARPGNWPAAFAKLAASHDPEVVERTLLLGLDLEDPRALSVLRKTATDAASPADLRARALSVLVERRVPGLEADLLPMLDDPSVRARAIRALAAYNDPATPRAILDRYASLPEPEREDAVSTLAGRPAWALALLDAVEQKRIPRRDVTTTIARQLLAMNDAKVKDRLAAAWGTIRSTAGEKASLIPRYKEVLASDKYPAADPSRGRLVFNRTCHQCHRLFDSGGDVGPELTGSDRANPDYILENVLDPSASVAREYKLTNVATTDGRIVAGIIRAQDDKSLTIQTANERIVLPREDVEDVKTTDVSMMPEGQLERFTPEEIRDLFAYLASRVQVAPAKAEKN</sequence>
<dbReference type="NCBIfam" id="TIGR02603">
    <property type="entry name" value="CxxCH_TIGR02603"/>
    <property type="match status" value="1"/>
</dbReference>
<keyword evidence="3 4" id="KW-0408">Iron</keyword>
<dbReference type="SUPFAM" id="SSF46626">
    <property type="entry name" value="Cytochrome c"/>
    <property type="match status" value="1"/>
</dbReference>
<dbReference type="KEGG" id="agv:OJF2_74310"/>
<accession>A0A5B9WFQ9</accession>
<dbReference type="PANTHER" id="PTHR33546:SF1">
    <property type="entry name" value="LARGE, MULTIFUNCTIONAL SECRETED PROTEIN"/>
    <property type="match status" value="1"/>
</dbReference>
<evidence type="ECO:0000256" key="2">
    <source>
        <dbReference type="ARBA" id="ARBA00022723"/>
    </source>
</evidence>
<keyword evidence="7" id="KW-1185">Reference proteome</keyword>
<feature type="domain" description="Cytochrome c" evidence="5">
    <location>
        <begin position="857"/>
        <end position="989"/>
    </location>
</feature>
<dbReference type="Gene3D" id="2.120.10.30">
    <property type="entry name" value="TolB, C-terminal domain"/>
    <property type="match status" value="1"/>
</dbReference>
<dbReference type="Pfam" id="PF23500">
    <property type="entry name" value="DUF7133"/>
    <property type="match status" value="1"/>
</dbReference>
<dbReference type="RefSeq" id="WP_246196314.1">
    <property type="nucleotide sequence ID" value="NZ_CP042997.1"/>
</dbReference>
<dbReference type="InterPro" id="IPR009056">
    <property type="entry name" value="Cyt_c-like_dom"/>
</dbReference>
<evidence type="ECO:0000259" key="5">
    <source>
        <dbReference type="PROSITE" id="PS51007"/>
    </source>
</evidence>
<dbReference type="InterPro" id="IPR011041">
    <property type="entry name" value="Quinoprot_gluc/sorb_DH_b-prop"/>
</dbReference>
<dbReference type="GO" id="GO:0020037">
    <property type="term" value="F:heme binding"/>
    <property type="evidence" value="ECO:0007669"/>
    <property type="project" value="InterPro"/>
</dbReference>
<dbReference type="AlphaFoldDB" id="A0A5B9WFQ9"/>
<evidence type="ECO:0000256" key="4">
    <source>
        <dbReference type="PROSITE-ProRule" id="PRU00433"/>
    </source>
</evidence>
<proteinExistence type="predicted"/>
<evidence type="ECO:0000256" key="1">
    <source>
        <dbReference type="ARBA" id="ARBA00022617"/>
    </source>
</evidence>
<dbReference type="EMBL" id="CP042997">
    <property type="protein sequence ID" value="QEH38821.1"/>
    <property type="molecule type" value="Genomic_DNA"/>
</dbReference>
<dbReference type="GO" id="GO:0009055">
    <property type="term" value="F:electron transfer activity"/>
    <property type="evidence" value="ECO:0007669"/>
    <property type="project" value="InterPro"/>
</dbReference>
<dbReference type="InterPro" id="IPR013427">
    <property type="entry name" value="Haem-bd_dom_put"/>
</dbReference>
<dbReference type="Proteomes" id="UP000324233">
    <property type="component" value="Chromosome"/>
</dbReference>
<evidence type="ECO:0000313" key="7">
    <source>
        <dbReference type="Proteomes" id="UP000324233"/>
    </source>
</evidence>
<organism evidence="6 7">
    <name type="scientific">Aquisphaera giovannonii</name>
    <dbReference type="NCBI Taxonomy" id="406548"/>
    <lineage>
        <taxon>Bacteria</taxon>
        <taxon>Pseudomonadati</taxon>
        <taxon>Planctomycetota</taxon>
        <taxon>Planctomycetia</taxon>
        <taxon>Isosphaerales</taxon>
        <taxon>Isosphaeraceae</taxon>
        <taxon>Aquisphaera</taxon>
    </lineage>
</organism>
<dbReference type="GO" id="GO:0046872">
    <property type="term" value="F:metal ion binding"/>
    <property type="evidence" value="ECO:0007669"/>
    <property type="project" value="UniProtKB-KW"/>
</dbReference>
<dbReference type="InterPro" id="IPR036909">
    <property type="entry name" value="Cyt_c-like_dom_sf"/>
</dbReference>
<keyword evidence="1 4" id="KW-0349">Heme</keyword>